<dbReference type="InterPro" id="IPR037652">
    <property type="entry name" value="Mim2"/>
</dbReference>
<dbReference type="STRING" id="1858805.M5FQK8"/>
<evidence type="ECO:0000313" key="2">
    <source>
        <dbReference type="EMBL" id="EJT97803.1"/>
    </source>
</evidence>
<keyword evidence="3" id="KW-1185">Reference proteome</keyword>
<feature type="region of interest" description="Disordered" evidence="1">
    <location>
        <begin position="1"/>
        <end position="29"/>
    </location>
</feature>
<gene>
    <name evidence="2" type="ORF">DACRYDRAFT_111320</name>
</gene>
<proteinExistence type="predicted"/>
<dbReference type="EMBL" id="JH795875">
    <property type="protein sequence ID" value="EJT97803.1"/>
    <property type="molecule type" value="Genomic_DNA"/>
</dbReference>
<dbReference type="HOGENOM" id="CLU_136313_0_0_1"/>
<dbReference type="OrthoDB" id="5555533at2759"/>
<dbReference type="GO" id="GO:0070096">
    <property type="term" value="P:mitochondrial outer membrane translocase complex assembly"/>
    <property type="evidence" value="ECO:0007669"/>
    <property type="project" value="InterPro"/>
</dbReference>
<organism evidence="2 3">
    <name type="scientific">Dacryopinax primogenitus (strain DJM 731)</name>
    <name type="common">Brown rot fungus</name>
    <dbReference type="NCBI Taxonomy" id="1858805"/>
    <lineage>
        <taxon>Eukaryota</taxon>
        <taxon>Fungi</taxon>
        <taxon>Dikarya</taxon>
        <taxon>Basidiomycota</taxon>
        <taxon>Agaricomycotina</taxon>
        <taxon>Dacrymycetes</taxon>
        <taxon>Dacrymycetales</taxon>
        <taxon>Dacrymycetaceae</taxon>
        <taxon>Dacryopinax</taxon>
    </lineage>
</organism>
<dbReference type="Pfam" id="PF19117">
    <property type="entry name" value="Mim2"/>
    <property type="match status" value="1"/>
</dbReference>
<dbReference type="PANTHER" id="PTHR28230:SF1">
    <property type="entry name" value="MITOCHONDRIAL IMPORT PROTEIN 2"/>
    <property type="match status" value="1"/>
</dbReference>
<name>M5FQK8_DACPD</name>
<protein>
    <submittedName>
        <fullName evidence="2">Uncharacterized protein</fullName>
    </submittedName>
</protein>
<evidence type="ECO:0000313" key="3">
    <source>
        <dbReference type="Proteomes" id="UP000030653"/>
    </source>
</evidence>
<dbReference type="RefSeq" id="XP_040624701.1">
    <property type="nucleotide sequence ID" value="XM_040769211.1"/>
</dbReference>
<dbReference type="GO" id="GO:0005741">
    <property type="term" value="C:mitochondrial outer membrane"/>
    <property type="evidence" value="ECO:0007669"/>
    <property type="project" value="TreeGrafter"/>
</dbReference>
<evidence type="ECO:0000256" key="1">
    <source>
        <dbReference type="SAM" id="MobiDB-lite"/>
    </source>
</evidence>
<dbReference type="GO" id="GO:0045040">
    <property type="term" value="P:protein insertion into mitochondrial outer membrane"/>
    <property type="evidence" value="ECO:0007669"/>
    <property type="project" value="InterPro"/>
</dbReference>
<sequence>MARTRDSTDSLASLDSHVSSLPSVLSLSSSEEELQRLQKEWDEQMEQFRIIIEVVALPFFGKWLGRKSAHWVYRRWLTMGWTARFFVGETIAREFASIEAFFTL</sequence>
<dbReference type="GeneID" id="63684273"/>
<dbReference type="AlphaFoldDB" id="M5FQK8"/>
<accession>M5FQK8</accession>
<reference evidence="2 3" key="1">
    <citation type="journal article" date="2012" name="Science">
        <title>The Paleozoic origin of enzymatic lignin decomposition reconstructed from 31 fungal genomes.</title>
        <authorList>
            <person name="Floudas D."/>
            <person name="Binder M."/>
            <person name="Riley R."/>
            <person name="Barry K."/>
            <person name="Blanchette R.A."/>
            <person name="Henrissat B."/>
            <person name="Martinez A.T."/>
            <person name="Otillar R."/>
            <person name="Spatafora J.W."/>
            <person name="Yadav J.S."/>
            <person name="Aerts A."/>
            <person name="Benoit I."/>
            <person name="Boyd A."/>
            <person name="Carlson A."/>
            <person name="Copeland A."/>
            <person name="Coutinho P.M."/>
            <person name="de Vries R.P."/>
            <person name="Ferreira P."/>
            <person name="Findley K."/>
            <person name="Foster B."/>
            <person name="Gaskell J."/>
            <person name="Glotzer D."/>
            <person name="Gorecki P."/>
            <person name="Heitman J."/>
            <person name="Hesse C."/>
            <person name="Hori C."/>
            <person name="Igarashi K."/>
            <person name="Jurgens J.A."/>
            <person name="Kallen N."/>
            <person name="Kersten P."/>
            <person name="Kohler A."/>
            <person name="Kuees U."/>
            <person name="Kumar T.K.A."/>
            <person name="Kuo A."/>
            <person name="LaButti K."/>
            <person name="Larrondo L.F."/>
            <person name="Lindquist E."/>
            <person name="Ling A."/>
            <person name="Lombard V."/>
            <person name="Lucas S."/>
            <person name="Lundell T."/>
            <person name="Martin R."/>
            <person name="McLaughlin D.J."/>
            <person name="Morgenstern I."/>
            <person name="Morin E."/>
            <person name="Murat C."/>
            <person name="Nagy L.G."/>
            <person name="Nolan M."/>
            <person name="Ohm R.A."/>
            <person name="Patyshakuliyeva A."/>
            <person name="Rokas A."/>
            <person name="Ruiz-Duenas F.J."/>
            <person name="Sabat G."/>
            <person name="Salamov A."/>
            <person name="Samejima M."/>
            <person name="Schmutz J."/>
            <person name="Slot J.C."/>
            <person name="St John F."/>
            <person name="Stenlid J."/>
            <person name="Sun H."/>
            <person name="Sun S."/>
            <person name="Syed K."/>
            <person name="Tsang A."/>
            <person name="Wiebenga A."/>
            <person name="Young D."/>
            <person name="Pisabarro A."/>
            <person name="Eastwood D.C."/>
            <person name="Martin F."/>
            <person name="Cullen D."/>
            <person name="Grigoriev I.V."/>
            <person name="Hibbett D.S."/>
        </authorList>
    </citation>
    <scope>NUCLEOTIDE SEQUENCE [LARGE SCALE GENOMIC DNA]</scope>
    <source>
        <strain evidence="2 3">DJM-731 SS1</strain>
    </source>
</reference>
<feature type="compositionally biased region" description="Low complexity" evidence="1">
    <location>
        <begin position="13"/>
        <end position="29"/>
    </location>
</feature>
<dbReference type="PANTHER" id="PTHR28230">
    <property type="entry name" value="CHROMOSOME 1, WHOLE GENOME SHOTGUN SEQUENCE"/>
    <property type="match status" value="1"/>
</dbReference>
<dbReference type="Proteomes" id="UP000030653">
    <property type="component" value="Unassembled WGS sequence"/>
</dbReference>